<dbReference type="InParanoid" id="E8QY10"/>
<feature type="compositionally biased region" description="Pro residues" evidence="1">
    <location>
        <begin position="54"/>
        <end position="63"/>
    </location>
</feature>
<reference key="1">
    <citation type="submission" date="2010-11" db="EMBL/GenBank/DDBJ databases">
        <title>The complete sequence of chromosome of Isophaera pallida ATCC 43644.</title>
        <authorList>
            <consortium name="US DOE Joint Genome Institute (JGI-PGF)"/>
            <person name="Lucas S."/>
            <person name="Copeland A."/>
            <person name="Lapidus A."/>
            <person name="Bruce D."/>
            <person name="Goodwin L."/>
            <person name="Pitluck S."/>
            <person name="Kyrpides N."/>
            <person name="Mavromatis K."/>
            <person name="Pagani I."/>
            <person name="Ivanova N."/>
            <person name="Saunders E."/>
            <person name="Brettin T."/>
            <person name="Detter J.C."/>
            <person name="Han C."/>
            <person name="Tapia R."/>
            <person name="Land M."/>
            <person name="Hauser L."/>
            <person name="Markowitz V."/>
            <person name="Cheng J.-F."/>
            <person name="Hugenholtz P."/>
            <person name="Woyke T."/>
            <person name="Wu D."/>
            <person name="Eisen J.A."/>
        </authorList>
    </citation>
    <scope>NUCLEOTIDE SEQUENCE</scope>
    <source>
        <strain>ATCC 43644</strain>
    </source>
</reference>
<feature type="compositionally biased region" description="Basic and acidic residues" evidence="1">
    <location>
        <begin position="65"/>
        <end position="74"/>
    </location>
</feature>
<reference evidence="3 4" key="2">
    <citation type="journal article" date="2011" name="Stand. Genomic Sci.">
        <title>Complete genome sequence of Isosphaera pallida type strain (IS1B).</title>
        <authorList>
            <consortium name="US DOE Joint Genome Institute (JGI-PGF)"/>
            <person name="Goker M."/>
            <person name="Cleland D."/>
            <person name="Saunders E."/>
            <person name="Lapidus A."/>
            <person name="Nolan M."/>
            <person name="Lucas S."/>
            <person name="Hammon N."/>
            <person name="Deshpande S."/>
            <person name="Cheng J.F."/>
            <person name="Tapia R."/>
            <person name="Han C."/>
            <person name="Goodwin L."/>
            <person name="Pitluck S."/>
            <person name="Liolios K."/>
            <person name="Pagani I."/>
            <person name="Ivanova N."/>
            <person name="Mavromatis K."/>
            <person name="Pati A."/>
            <person name="Chen A."/>
            <person name="Palaniappan K."/>
            <person name="Land M."/>
            <person name="Hauser L."/>
            <person name="Chang Y.J."/>
            <person name="Jeffries C.D."/>
            <person name="Detter J.C."/>
            <person name="Beck B."/>
            <person name="Woyke T."/>
            <person name="Bristow J."/>
            <person name="Eisen J.A."/>
            <person name="Markowitz V."/>
            <person name="Hugenholtz P."/>
            <person name="Kyrpides N.C."/>
            <person name="Klenk H.P."/>
        </authorList>
    </citation>
    <scope>NUCLEOTIDE SEQUENCE [LARGE SCALE GENOMIC DNA]</scope>
    <source>
        <strain evidence="4">ATCC 43644 / DSM 9630 / IS1B</strain>
    </source>
</reference>
<sequence>MASNLLDPATQRGAPASRSRRAGVRNVWTLVWIIPVLGLGLMLSLGAIWTAQPPPRWWPPDAPSPEEKLAKVRQWDQSAAELERAIDRLAREGSSVLPPSGASSSNAAASSPTLVSPTSEQTP</sequence>
<feature type="transmembrane region" description="Helical" evidence="2">
    <location>
        <begin position="27"/>
        <end position="49"/>
    </location>
</feature>
<dbReference type="HOGENOM" id="CLU_2012153_0_0_0"/>
<feature type="compositionally biased region" description="Low complexity" evidence="1">
    <location>
        <begin position="93"/>
        <end position="112"/>
    </location>
</feature>
<keyword evidence="2" id="KW-0472">Membrane</keyword>
<dbReference type="STRING" id="575540.Isop_0394"/>
<feature type="compositionally biased region" description="Polar residues" evidence="1">
    <location>
        <begin position="113"/>
        <end position="123"/>
    </location>
</feature>
<organism evidence="3 4">
    <name type="scientific">Isosphaera pallida (strain ATCC 43644 / DSM 9630 / IS1B)</name>
    <dbReference type="NCBI Taxonomy" id="575540"/>
    <lineage>
        <taxon>Bacteria</taxon>
        <taxon>Pseudomonadati</taxon>
        <taxon>Planctomycetota</taxon>
        <taxon>Planctomycetia</taxon>
        <taxon>Isosphaerales</taxon>
        <taxon>Isosphaeraceae</taxon>
        <taxon>Isosphaera</taxon>
    </lineage>
</organism>
<feature type="region of interest" description="Disordered" evidence="1">
    <location>
        <begin position="91"/>
        <end position="123"/>
    </location>
</feature>
<dbReference type="KEGG" id="ipa:Isop_0394"/>
<dbReference type="Proteomes" id="UP000008631">
    <property type="component" value="Chromosome"/>
</dbReference>
<feature type="region of interest" description="Disordered" evidence="1">
    <location>
        <begin position="54"/>
        <end position="74"/>
    </location>
</feature>
<evidence type="ECO:0000313" key="4">
    <source>
        <dbReference type="Proteomes" id="UP000008631"/>
    </source>
</evidence>
<name>E8QY10_ISOPI</name>
<keyword evidence="2" id="KW-0812">Transmembrane</keyword>
<evidence type="ECO:0000313" key="3">
    <source>
        <dbReference type="EMBL" id="ADV60989.1"/>
    </source>
</evidence>
<proteinExistence type="predicted"/>
<accession>E8QY10</accession>
<evidence type="ECO:0000256" key="2">
    <source>
        <dbReference type="SAM" id="Phobius"/>
    </source>
</evidence>
<dbReference type="EMBL" id="CP002353">
    <property type="protein sequence ID" value="ADV60989.1"/>
    <property type="molecule type" value="Genomic_DNA"/>
</dbReference>
<evidence type="ECO:0000256" key="1">
    <source>
        <dbReference type="SAM" id="MobiDB-lite"/>
    </source>
</evidence>
<keyword evidence="2" id="KW-1133">Transmembrane helix</keyword>
<gene>
    <name evidence="3" type="ordered locus">Isop_0394</name>
</gene>
<dbReference type="AlphaFoldDB" id="E8QY10"/>
<protein>
    <submittedName>
        <fullName evidence="3">Uncharacterized protein</fullName>
    </submittedName>
</protein>
<keyword evidence="4" id="KW-1185">Reference proteome</keyword>